<dbReference type="RefSeq" id="XP_007914155.1">
    <property type="nucleotide sequence ID" value="XM_007915964.1"/>
</dbReference>
<gene>
    <name evidence="1" type="ORF">UCRPA7_3382</name>
</gene>
<sequence>MANEEMEDEFVPVHGLTKLTKEEEDLILAALSTAVDEDDDMPWVKPKIVPWTGDIDGNMDDLYRLYRDMRDNADEETPDFFFFIDRQCLDEKKVIVAHPDHYTLLYAPSNTEDLNEILKTHGSKIPEMNEGIVDKVMEELLERALTYGRIPAHAFRGTWANLDLANMGLSEIVEFHEVGQVELYYNPDWNVKNFIEKAEIANAELEEAEKQKASKKNPPQ</sequence>
<protein>
    <submittedName>
        <fullName evidence="1">Uncharacterized protein</fullName>
    </submittedName>
</protein>
<organism evidence="1 2">
    <name type="scientific">Phaeoacremonium minimum (strain UCR-PA7)</name>
    <name type="common">Esca disease fungus</name>
    <name type="synonym">Togninia minima</name>
    <dbReference type="NCBI Taxonomy" id="1286976"/>
    <lineage>
        <taxon>Eukaryota</taxon>
        <taxon>Fungi</taxon>
        <taxon>Dikarya</taxon>
        <taxon>Ascomycota</taxon>
        <taxon>Pezizomycotina</taxon>
        <taxon>Sordariomycetes</taxon>
        <taxon>Sordariomycetidae</taxon>
        <taxon>Togniniales</taxon>
        <taxon>Togniniaceae</taxon>
        <taxon>Phaeoacremonium</taxon>
    </lineage>
</organism>
<dbReference type="HOGENOM" id="CLU_1234927_0_0_1"/>
<proteinExistence type="predicted"/>
<dbReference type="AlphaFoldDB" id="R8BPA9"/>
<dbReference type="OrthoDB" id="4730252at2759"/>
<dbReference type="GeneID" id="19323725"/>
<accession>R8BPA9</accession>
<reference evidence="2" key="1">
    <citation type="journal article" date="2013" name="Genome Announc.">
        <title>Draft genome sequence of the ascomycete Phaeoacremonium aleophilum strain UCR-PA7, a causal agent of the esca disease complex in grapevines.</title>
        <authorList>
            <person name="Blanco-Ulate B."/>
            <person name="Rolshausen P."/>
            <person name="Cantu D."/>
        </authorList>
    </citation>
    <scope>NUCLEOTIDE SEQUENCE [LARGE SCALE GENOMIC DNA]</scope>
    <source>
        <strain evidence="2">UCR-PA7</strain>
    </source>
</reference>
<dbReference type="EMBL" id="KB933041">
    <property type="protein sequence ID" value="EOO01177.1"/>
    <property type="molecule type" value="Genomic_DNA"/>
</dbReference>
<evidence type="ECO:0000313" key="1">
    <source>
        <dbReference type="EMBL" id="EOO01177.1"/>
    </source>
</evidence>
<keyword evidence="2" id="KW-1185">Reference proteome</keyword>
<name>R8BPA9_PHAM7</name>
<dbReference type="KEGG" id="tmn:UCRPA7_3382"/>
<dbReference type="Proteomes" id="UP000014074">
    <property type="component" value="Unassembled WGS sequence"/>
</dbReference>
<dbReference type="eggNOG" id="ENOG502SWBK">
    <property type="taxonomic scope" value="Eukaryota"/>
</dbReference>
<evidence type="ECO:0000313" key="2">
    <source>
        <dbReference type="Proteomes" id="UP000014074"/>
    </source>
</evidence>